<keyword evidence="1" id="KW-0812">Transmembrane</keyword>
<comment type="caution">
    <text evidence="2">The sequence shown here is derived from an EMBL/GenBank/DDBJ whole genome shotgun (WGS) entry which is preliminary data.</text>
</comment>
<sequence>MGVRNWASICISLALIISFLVICVPSAAIVAELTDGNLLESQNEGELIQYTIVMSGIPKQARSIELNTDLMPVPGTNLWNPELDGFTVPGGDEALNDHIIEFAVDDDFSGGINVTVYGRVPVLTSVEIVDGVVVTKRITQTTGYVYYHIQALDENGDILGTGTTDTFSVKIPDDEQFRSRLNAVSDTDMRTLIDDLYSRGLRDEANELLKYAESPKDPTIPVTTAALIAIVLLVAGFAVGMVFGRIRAKNMQEFQNDYKGE</sequence>
<evidence type="ECO:0000256" key="1">
    <source>
        <dbReference type="SAM" id="Phobius"/>
    </source>
</evidence>
<dbReference type="Proteomes" id="UP001143747">
    <property type="component" value="Unassembled WGS sequence"/>
</dbReference>
<accession>A0A9Q4PYQ4</accession>
<keyword evidence="1" id="KW-1133">Transmembrane helix</keyword>
<dbReference type="RefSeq" id="WP_274925040.1">
    <property type="nucleotide sequence ID" value="NZ_JAKELO010000002.1"/>
</dbReference>
<dbReference type="AlphaFoldDB" id="A0A9Q4PYQ4"/>
<keyword evidence="1" id="KW-0472">Membrane</keyword>
<name>A0A9Q4PYQ4_9EURY</name>
<protein>
    <submittedName>
        <fullName evidence="2">Uncharacterized protein</fullName>
    </submittedName>
</protein>
<proteinExistence type="predicted"/>
<evidence type="ECO:0000313" key="3">
    <source>
        <dbReference type="Proteomes" id="UP001143747"/>
    </source>
</evidence>
<reference evidence="2" key="1">
    <citation type="submission" date="2022-01" db="EMBL/GenBank/DDBJ databases">
        <title>Draft genome of Methanogenium marinum DSM 15558.</title>
        <authorList>
            <person name="Chen S.-C."/>
            <person name="You Y.-T."/>
        </authorList>
    </citation>
    <scope>NUCLEOTIDE SEQUENCE</scope>
    <source>
        <strain evidence="2">DSM 15558</strain>
    </source>
</reference>
<gene>
    <name evidence="2" type="ORF">L0665_07275</name>
</gene>
<feature type="transmembrane region" description="Helical" evidence="1">
    <location>
        <begin position="220"/>
        <end position="243"/>
    </location>
</feature>
<organism evidence="2 3">
    <name type="scientific">Methanogenium marinum</name>
    <dbReference type="NCBI Taxonomy" id="348610"/>
    <lineage>
        <taxon>Archaea</taxon>
        <taxon>Methanobacteriati</taxon>
        <taxon>Methanobacteriota</taxon>
        <taxon>Stenosarchaea group</taxon>
        <taxon>Methanomicrobia</taxon>
        <taxon>Methanomicrobiales</taxon>
        <taxon>Methanomicrobiaceae</taxon>
        <taxon>Methanogenium</taxon>
    </lineage>
</organism>
<keyword evidence="3" id="KW-1185">Reference proteome</keyword>
<dbReference type="EMBL" id="JAKELO010000002">
    <property type="protein sequence ID" value="MDE4908412.1"/>
    <property type="molecule type" value="Genomic_DNA"/>
</dbReference>
<evidence type="ECO:0000313" key="2">
    <source>
        <dbReference type="EMBL" id="MDE4908412.1"/>
    </source>
</evidence>